<dbReference type="SFLD" id="SFLDG01094">
    <property type="entry name" value="Uncharacterised_Radical_SAM_Su"/>
    <property type="match status" value="1"/>
</dbReference>
<dbReference type="SFLD" id="SFLDG01067">
    <property type="entry name" value="SPASM/twitch_domain_containing"/>
    <property type="match status" value="1"/>
</dbReference>
<reference evidence="8 9" key="1">
    <citation type="journal article" date="2012" name="Stand. Genomic Sci.">
        <title>Complete genome sequence of the sulfur compounds oxidizing chemolithoautotroph Sulfuricurvum kujiense type strain (YK-1(T)).</title>
        <authorList>
            <person name="Han C."/>
            <person name="Kotsyurbenko O."/>
            <person name="Chertkov O."/>
            <person name="Held B."/>
            <person name="Lapidus A."/>
            <person name="Nolan M."/>
            <person name="Lucas S."/>
            <person name="Hammon N."/>
            <person name="Deshpande S."/>
            <person name="Cheng J.F."/>
            <person name="Tapia R."/>
            <person name="Goodwin L.A."/>
            <person name="Pitluck S."/>
            <person name="Liolios K."/>
            <person name="Pagani I."/>
            <person name="Ivanova N."/>
            <person name="Mavromatis K."/>
            <person name="Mikhailova N."/>
            <person name="Pati A."/>
            <person name="Chen A."/>
            <person name="Palaniappan K."/>
            <person name="Land M."/>
            <person name="Hauser L."/>
            <person name="Chang Y.J."/>
            <person name="Jeffries C.D."/>
            <person name="Brambilla E.M."/>
            <person name="Rohde M."/>
            <person name="Spring S."/>
            <person name="Sikorski J."/>
            <person name="Goker M."/>
            <person name="Woyke T."/>
            <person name="Bristow J."/>
            <person name="Eisen J.A."/>
            <person name="Markowitz V."/>
            <person name="Hugenholtz P."/>
            <person name="Kyrpides N.C."/>
            <person name="Klenk H.P."/>
            <person name="Detter J.C."/>
        </authorList>
    </citation>
    <scope>NUCLEOTIDE SEQUENCE [LARGE SCALE GENOMIC DNA]</scope>
    <source>
        <strain evidence="9">ATCC BAA-921 / DSM 16994 / JCM 11577 / YK-1</strain>
    </source>
</reference>
<dbReference type="PANTHER" id="PTHR30352:SF13">
    <property type="entry name" value="GLYCYL-RADICAL ENZYME ACTIVATING ENZYME YJJW-RELATED"/>
    <property type="match status" value="1"/>
</dbReference>
<keyword evidence="3" id="KW-0949">S-adenosyl-L-methionine</keyword>
<name>E4U3J7_SULKY</name>
<keyword evidence="2" id="KW-0004">4Fe-4S</keyword>
<dbReference type="GO" id="GO:0003824">
    <property type="term" value="F:catalytic activity"/>
    <property type="evidence" value="ECO:0007669"/>
    <property type="project" value="InterPro"/>
</dbReference>
<evidence type="ECO:0000256" key="6">
    <source>
        <dbReference type="ARBA" id="ARBA00023014"/>
    </source>
</evidence>
<gene>
    <name evidence="8" type="ordered locus">Sulku_2608</name>
</gene>
<sequence length="227" mass="25892">MNRTNVMLPLYDITPFTLLDFPDTPAAIFWFAGCNLRCLYCYNPDIVLGEGRISVEQALSILVKRVGFLEGVVLSGGECTLYSDLIPFCHSIKNMGYKIKIDTNGMRPDVIRQLLEANLLDYVALDYKAPDSKMKDICGGGSEKRFWECFDTLQSFNMKFEVRTTFHSDLLSEEEIIMMSNKLKAMGYQNPFYVQLFREGVKTLGMVETPMHSADIELLSQFVTLRQ</sequence>
<proteinExistence type="predicted"/>
<dbReference type="Gene3D" id="3.20.20.70">
    <property type="entry name" value="Aldolase class I"/>
    <property type="match status" value="1"/>
</dbReference>
<evidence type="ECO:0000256" key="4">
    <source>
        <dbReference type="ARBA" id="ARBA00022723"/>
    </source>
</evidence>
<keyword evidence="8" id="KW-0614">Plasmid</keyword>
<dbReference type="Pfam" id="PF04055">
    <property type="entry name" value="Radical_SAM"/>
    <property type="match status" value="1"/>
</dbReference>
<evidence type="ECO:0000256" key="2">
    <source>
        <dbReference type="ARBA" id="ARBA00022485"/>
    </source>
</evidence>
<dbReference type="InterPro" id="IPR007197">
    <property type="entry name" value="rSAM"/>
</dbReference>
<accession>E4U3J7</accession>
<dbReference type="KEGG" id="sku:Sulku_2608"/>
<dbReference type="CDD" id="cd01335">
    <property type="entry name" value="Radical_SAM"/>
    <property type="match status" value="1"/>
</dbReference>
<dbReference type="EMBL" id="CP002356">
    <property type="protein sequence ID" value="ADR35263.1"/>
    <property type="molecule type" value="Genomic_DNA"/>
</dbReference>
<protein>
    <submittedName>
        <fullName evidence="8">Anaerobic ribonucleoside-triphosphate reductase activating protein</fullName>
    </submittedName>
</protein>
<organism evidence="8 9">
    <name type="scientific">Sulfuricurvum kujiense (strain ATCC BAA-921 / DSM 16994 / JCM 11577 / YK-1)</name>
    <dbReference type="NCBI Taxonomy" id="709032"/>
    <lineage>
        <taxon>Bacteria</taxon>
        <taxon>Pseudomonadati</taxon>
        <taxon>Campylobacterota</taxon>
        <taxon>Epsilonproteobacteria</taxon>
        <taxon>Campylobacterales</taxon>
        <taxon>Sulfurimonadaceae</taxon>
        <taxon>Sulfuricurvum</taxon>
    </lineage>
</organism>
<dbReference type="InterPro" id="IPR013785">
    <property type="entry name" value="Aldolase_TIM"/>
</dbReference>
<evidence type="ECO:0000256" key="1">
    <source>
        <dbReference type="ARBA" id="ARBA00001966"/>
    </source>
</evidence>
<evidence type="ECO:0000313" key="8">
    <source>
        <dbReference type="EMBL" id="ADR35263.1"/>
    </source>
</evidence>
<dbReference type="GO" id="GO:0046872">
    <property type="term" value="F:metal ion binding"/>
    <property type="evidence" value="ECO:0007669"/>
    <property type="project" value="UniProtKB-KW"/>
</dbReference>
<dbReference type="SUPFAM" id="SSF102114">
    <property type="entry name" value="Radical SAM enzymes"/>
    <property type="match status" value="1"/>
</dbReference>
<dbReference type="PANTHER" id="PTHR30352">
    <property type="entry name" value="PYRUVATE FORMATE-LYASE-ACTIVATING ENZYME"/>
    <property type="match status" value="1"/>
</dbReference>
<comment type="cofactor">
    <cofactor evidence="1">
        <name>[4Fe-4S] cluster</name>
        <dbReference type="ChEBI" id="CHEBI:49883"/>
    </cofactor>
</comment>
<dbReference type="eggNOG" id="COG1180">
    <property type="taxonomic scope" value="Bacteria"/>
</dbReference>
<feature type="domain" description="Radical SAM core" evidence="7">
    <location>
        <begin position="20"/>
        <end position="227"/>
    </location>
</feature>
<dbReference type="InterPro" id="IPR058240">
    <property type="entry name" value="rSAM_sf"/>
</dbReference>
<dbReference type="RefSeq" id="WP_013449875.1">
    <property type="nucleotide sequence ID" value="NC_014754.1"/>
</dbReference>
<geneLocation type="plasmid" evidence="8 9">
    <name>pSULKU01</name>
</geneLocation>
<dbReference type="NCBIfam" id="TIGR02495">
    <property type="entry name" value="NrdG2"/>
    <property type="match status" value="1"/>
</dbReference>
<dbReference type="PROSITE" id="PS51918">
    <property type="entry name" value="RADICAL_SAM"/>
    <property type="match status" value="1"/>
</dbReference>
<evidence type="ECO:0000259" key="7">
    <source>
        <dbReference type="PROSITE" id="PS51918"/>
    </source>
</evidence>
<dbReference type="HOGENOM" id="CLU_078147_2_0_7"/>
<dbReference type="SFLD" id="SFLDS00029">
    <property type="entry name" value="Radical_SAM"/>
    <property type="match status" value="1"/>
</dbReference>
<dbReference type="Proteomes" id="UP000008721">
    <property type="component" value="Plasmid pSULKU01"/>
</dbReference>
<dbReference type="InterPro" id="IPR012840">
    <property type="entry name" value="NrdG2"/>
</dbReference>
<evidence type="ECO:0000313" key="9">
    <source>
        <dbReference type="Proteomes" id="UP000008721"/>
    </source>
</evidence>
<evidence type="ECO:0000256" key="5">
    <source>
        <dbReference type="ARBA" id="ARBA00023004"/>
    </source>
</evidence>
<keyword evidence="9" id="KW-1185">Reference proteome</keyword>
<dbReference type="AlphaFoldDB" id="E4U3J7"/>
<keyword evidence="6" id="KW-0411">Iron-sulfur</keyword>
<dbReference type="PROSITE" id="PS51257">
    <property type="entry name" value="PROKAR_LIPOPROTEIN"/>
    <property type="match status" value="1"/>
</dbReference>
<dbReference type="InterPro" id="IPR034457">
    <property type="entry name" value="Organic_radical-activating"/>
</dbReference>
<dbReference type="GO" id="GO:0051539">
    <property type="term" value="F:4 iron, 4 sulfur cluster binding"/>
    <property type="evidence" value="ECO:0007669"/>
    <property type="project" value="UniProtKB-KW"/>
</dbReference>
<keyword evidence="5" id="KW-0408">Iron</keyword>
<evidence type="ECO:0000256" key="3">
    <source>
        <dbReference type="ARBA" id="ARBA00022691"/>
    </source>
</evidence>
<keyword evidence="4" id="KW-0479">Metal-binding</keyword>